<accession>A0A0D7BLN2</accession>
<name>A0A0D7BLN2_9AGAR</name>
<feature type="transmembrane region" description="Helical" evidence="2">
    <location>
        <begin position="25"/>
        <end position="48"/>
    </location>
</feature>
<dbReference type="EMBL" id="KN880455">
    <property type="protein sequence ID" value="KIY71352.1"/>
    <property type="molecule type" value="Genomic_DNA"/>
</dbReference>
<dbReference type="Pfam" id="PF20152">
    <property type="entry name" value="DUF6534"/>
    <property type="match status" value="1"/>
</dbReference>
<evidence type="ECO:0000256" key="1">
    <source>
        <dbReference type="SAM" id="MobiDB-lite"/>
    </source>
</evidence>
<feature type="transmembrane region" description="Helical" evidence="2">
    <location>
        <begin position="244"/>
        <end position="265"/>
    </location>
</feature>
<feature type="transmembrane region" description="Helical" evidence="2">
    <location>
        <begin position="174"/>
        <end position="195"/>
    </location>
</feature>
<feature type="domain" description="DUF6534" evidence="3">
    <location>
        <begin position="180"/>
        <end position="268"/>
    </location>
</feature>
<dbReference type="AlphaFoldDB" id="A0A0D7BLN2"/>
<feature type="transmembrane region" description="Helical" evidence="2">
    <location>
        <begin position="133"/>
        <end position="154"/>
    </location>
</feature>
<gene>
    <name evidence="4" type="ORF">CYLTODRAFT_369465</name>
</gene>
<protein>
    <recommendedName>
        <fullName evidence="3">DUF6534 domain-containing protein</fullName>
    </recommendedName>
</protein>
<proteinExistence type="predicted"/>
<feature type="region of interest" description="Disordered" evidence="1">
    <location>
        <begin position="312"/>
        <end position="344"/>
    </location>
</feature>
<feature type="compositionally biased region" description="Low complexity" evidence="1">
    <location>
        <begin position="279"/>
        <end position="292"/>
    </location>
</feature>
<dbReference type="PANTHER" id="PTHR40465:SF1">
    <property type="entry name" value="DUF6534 DOMAIN-CONTAINING PROTEIN"/>
    <property type="match status" value="1"/>
</dbReference>
<sequence length="344" mass="37852">MNATAQVAASTVQSALPSLDATVGAAFLGLIFSAILFGVNLLQVYIYYREYPNDWKLYRFSVLGLWTLDAFHLSLTIHAVYYYLINEFGQFLSLQTVVWSFKVQIAINIVIIVAVQMLYTVRIWKLGKHFYKALPWVVMVFVAAGAAVGIAVSYKTANISTFAELDGMAWAVDTSFAVATFIDLVIALTMCYYLQLTRSSTEFSGTNTKIGVLIRFVLVSGLATSACSMACLICYLAMPTNLIFIGIEFLLTKLYVVSFLSMLNARKRISGNGSRGAETTSSNHHTTSHSNNQRVLRITTVNAVSENGQGKQSFIPLTEMGTPSAEEGKWRHPDAERGLGGYMA</sequence>
<keyword evidence="2" id="KW-0812">Transmembrane</keyword>
<dbReference type="STRING" id="1314674.A0A0D7BLN2"/>
<keyword evidence="5" id="KW-1185">Reference proteome</keyword>
<evidence type="ECO:0000313" key="5">
    <source>
        <dbReference type="Proteomes" id="UP000054007"/>
    </source>
</evidence>
<dbReference type="Proteomes" id="UP000054007">
    <property type="component" value="Unassembled WGS sequence"/>
</dbReference>
<feature type="transmembrane region" description="Helical" evidence="2">
    <location>
        <begin position="60"/>
        <end position="83"/>
    </location>
</feature>
<feature type="compositionally biased region" description="Basic and acidic residues" evidence="1">
    <location>
        <begin position="326"/>
        <end position="337"/>
    </location>
</feature>
<evidence type="ECO:0000256" key="2">
    <source>
        <dbReference type="SAM" id="Phobius"/>
    </source>
</evidence>
<dbReference type="OrthoDB" id="3270417at2759"/>
<organism evidence="4 5">
    <name type="scientific">Cylindrobasidium torrendii FP15055 ss-10</name>
    <dbReference type="NCBI Taxonomy" id="1314674"/>
    <lineage>
        <taxon>Eukaryota</taxon>
        <taxon>Fungi</taxon>
        <taxon>Dikarya</taxon>
        <taxon>Basidiomycota</taxon>
        <taxon>Agaricomycotina</taxon>
        <taxon>Agaricomycetes</taxon>
        <taxon>Agaricomycetidae</taxon>
        <taxon>Agaricales</taxon>
        <taxon>Marasmiineae</taxon>
        <taxon>Physalacriaceae</taxon>
        <taxon>Cylindrobasidium</taxon>
    </lineage>
</organism>
<feature type="region of interest" description="Disordered" evidence="1">
    <location>
        <begin position="270"/>
        <end position="292"/>
    </location>
</feature>
<reference evidence="4 5" key="1">
    <citation type="journal article" date="2015" name="Fungal Genet. Biol.">
        <title>Evolution of novel wood decay mechanisms in Agaricales revealed by the genome sequences of Fistulina hepatica and Cylindrobasidium torrendii.</title>
        <authorList>
            <person name="Floudas D."/>
            <person name="Held B.W."/>
            <person name="Riley R."/>
            <person name="Nagy L.G."/>
            <person name="Koehler G."/>
            <person name="Ransdell A.S."/>
            <person name="Younus H."/>
            <person name="Chow J."/>
            <person name="Chiniquy J."/>
            <person name="Lipzen A."/>
            <person name="Tritt A."/>
            <person name="Sun H."/>
            <person name="Haridas S."/>
            <person name="LaButti K."/>
            <person name="Ohm R.A."/>
            <person name="Kues U."/>
            <person name="Blanchette R.A."/>
            <person name="Grigoriev I.V."/>
            <person name="Minto R.E."/>
            <person name="Hibbett D.S."/>
        </authorList>
    </citation>
    <scope>NUCLEOTIDE SEQUENCE [LARGE SCALE GENOMIC DNA]</scope>
    <source>
        <strain evidence="4 5">FP15055 ss-10</strain>
    </source>
</reference>
<evidence type="ECO:0000259" key="3">
    <source>
        <dbReference type="Pfam" id="PF20152"/>
    </source>
</evidence>
<evidence type="ECO:0000313" key="4">
    <source>
        <dbReference type="EMBL" id="KIY71352.1"/>
    </source>
</evidence>
<keyword evidence="2" id="KW-1133">Transmembrane helix</keyword>
<keyword evidence="2" id="KW-0472">Membrane</keyword>
<dbReference type="PANTHER" id="PTHR40465">
    <property type="entry name" value="CHROMOSOME 1, WHOLE GENOME SHOTGUN SEQUENCE"/>
    <property type="match status" value="1"/>
</dbReference>
<feature type="transmembrane region" description="Helical" evidence="2">
    <location>
        <begin position="216"/>
        <end position="238"/>
    </location>
</feature>
<dbReference type="InterPro" id="IPR045339">
    <property type="entry name" value="DUF6534"/>
</dbReference>
<feature type="transmembrane region" description="Helical" evidence="2">
    <location>
        <begin position="103"/>
        <end position="121"/>
    </location>
</feature>